<dbReference type="Gene3D" id="3.30.9.10">
    <property type="entry name" value="D-Amino Acid Oxidase, subunit A, domain 2"/>
    <property type="match status" value="1"/>
</dbReference>
<organism evidence="5 6">
    <name type="scientific">Akanthomyces muscarius</name>
    <name type="common">Entomopathogenic fungus</name>
    <name type="synonym">Lecanicillium muscarium</name>
    <dbReference type="NCBI Taxonomy" id="2231603"/>
    <lineage>
        <taxon>Eukaryota</taxon>
        <taxon>Fungi</taxon>
        <taxon>Dikarya</taxon>
        <taxon>Ascomycota</taxon>
        <taxon>Pezizomycotina</taxon>
        <taxon>Sordariomycetes</taxon>
        <taxon>Hypocreomycetidae</taxon>
        <taxon>Hypocreales</taxon>
        <taxon>Cordycipitaceae</taxon>
        <taxon>Akanthomyces</taxon>
    </lineage>
</organism>
<dbReference type="PRINTS" id="PR00420">
    <property type="entry name" value="RNGMNOXGNASE"/>
</dbReference>
<evidence type="ECO:0000313" key="5">
    <source>
        <dbReference type="EMBL" id="KAJ4146059.1"/>
    </source>
</evidence>
<proteinExistence type="predicted"/>
<keyword evidence="1" id="KW-0285">Flavoprotein</keyword>
<dbReference type="AlphaFoldDB" id="A0A9W8Q4N9"/>
<comment type="caution">
    <text evidence="5">The sequence shown here is derived from an EMBL/GenBank/DDBJ whole genome shotgun (WGS) entry which is preliminary data.</text>
</comment>
<dbReference type="EMBL" id="JAJHUN010000011">
    <property type="protein sequence ID" value="KAJ4146059.1"/>
    <property type="molecule type" value="Genomic_DNA"/>
</dbReference>
<evidence type="ECO:0000256" key="2">
    <source>
        <dbReference type="ARBA" id="ARBA00022827"/>
    </source>
</evidence>
<dbReference type="InterPro" id="IPR036188">
    <property type="entry name" value="FAD/NAD-bd_sf"/>
</dbReference>
<dbReference type="PANTHER" id="PTHR46865:SF7">
    <property type="entry name" value="MONOOXYGENASE, PUTATIVE (AFU_ORTHOLOGUE AFUA_8G07040)-RELATED"/>
    <property type="match status" value="1"/>
</dbReference>
<dbReference type="GO" id="GO:0016491">
    <property type="term" value="F:oxidoreductase activity"/>
    <property type="evidence" value="ECO:0007669"/>
    <property type="project" value="UniProtKB-KW"/>
</dbReference>
<dbReference type="KEGG" id="amus:LMH87_004889"/>
<feature type="domain" description="FAD-binding" evidence="4">
    <location>
        <begin position="43"/>
        <end position="386"/>
    </location>
</feature>
<dbReference type="Pfam" id="PF01494">
    <property type="entry name" value="FAD_binding_3"/>
    <property type="match status" value="1"/>
</dbReference>
<dbReference type="Proteomes" id="UP001144673">
    <property type="component" value="Chromosome 2"/>
</dbReference>
<dbReference type="GeneID" id="80892048"/>
<name>A0A9W8Q4N9_AKAMU</name>
<keyword evidence="3" id="KW-0560">Oxidoreductase</keyword>
<evidence type="ECO:0000256" key="1">
    <source>
        <dbReference type="ARBA" id="ARBA00022630"/>
    </source>
</evidence>
<reference evidence="5" key="1">
    <citation type="journal article" date="2023" name="Access Microbiol">
        <title>De-novo genome assembly for Akanthomyces muscarius, a biocontrol agent of insect agricultural pests.</title>
        <authorList>
            <person name="Erdos Z."/>
            <person name="Studholme D.J."/>
            <person name="Raymond B."/>
            <person name="Sharma M."/>
        </authorList>
    </citation>
    <scope>NUCLEOTIDE SEQUENCE</scope>
    <source>
        <strain evidence="5">Ve6</strain>
    </source>
</reference>
<keyword evidence="2" id="KW-0274">FAD</keyword>
<evidence type="ECO:0000256" key="3">
    <source>
        <dbReference type="ARBA" id="ARBA00023002"/>
    </source>
</evidence>
<evidence type="ECO:0000313" key="6">
    <source>
        <dbReference type="Proteomes" id="UP001144673"/>
    </source>
</evidence>
<dbReference type="GO" id="GO:0071949">
    <property type="term" value="F:FAD binding"/>
    <property type="evidence" value="ECO:0007669"/>
    <property type="project" value="InterPro"/>
</dbReference>
<dbReference type="InterPro" id="IPR051704">
    <property type="entry name" value="FAD_aromatic-hydroxylase"/>
</dbReference>
<evidence type="ECO:0000259" key="4">
    <source>
        <dbReference type="Pfam" id="PF01494"/>
    </source>
</evidence>
<dbReference type="InterPro" id="IPR002938">
    <property type="entry name" value="FAD-bd"/>
</dbReference>
<gene>
    <name evidence="5" type="ORF">LMH87_004889</name>
</gene>
<dbReference type="Gene3D" id="3.50.50.60">
    <property type="entry name" value="FAD/NAD(P)-binding domain"/>
    <property type="match status" value="1"/>
</dbReference>
<keyword evidence="6" id="KW-1185">Reference proteome</keyword>
<sequence length="447" mass="48811">MTSESLTDPKHSWQLRYLYGGTDYNTYRPPLQFALLKAMASLRILISGAGIAGPAFAFWATRLGHACTIVERSSELRDSGQQIDIRSHGIEVTKHMDILDEIRSLAVQESGVRFVDSRGAEQAFFSGTESSARAQGLSSEFEIMRGDLSRLLNSKNASSVQILLGTTVQSIQSHHDSATVTFSDGSVGEYDLVVAADGQNSKIRQQMLSENPAIADESRNLGVYSAYYRIPRTANDSGCATVYVAPNERILCTRWHSTEQGQGYLATMAHQDEMEEALKQGVDAQKTLFENVFKDAGWESGRLVDGLREADDFYAQSAVQVKISAWSKDRVVLLGDAAYCPTPLTGMGTSLALIGAYVLAGEISTGVDIATALTAYEKTLRPFVQKSQQLPLGLPSLAYPSSELGVKAFYWFAGLASKLSLDKIDVTPSFLKSKPWILPQYENLVAS</sequence>
<dbReference type="RefSeq" id="XP_056049729.1">
    <property type="nucleotide sequence ID" value="XM_056196174.1"/>
</dbReference>
<accession>A0A9W8Q4N9</accession>
<dbReference type="SUPFAM" id="SSF51905">
    <property type="entry name" value="FAD/NAD(P)-binding domain"/>
    <property type="match status" value="1"/>
</dbReference>
<protein>
    <recommendedName>
        <fullName evidence="4">FAD-binding domain-containing protein</fullName>
    </recommendedName>
</protein>
<dbReference type="PANTHER" id="PTHR46865">
    <property type="entry name" value="OXIDOREDUCTASE-RELATED"/>
    <property type="match status" value="1"/>
</dbReference>